<accession>A0A080NT25</accession>
<feature type="transmembrane region" description="Helical" evidence="1">
    <location>
        <begin position="62"/>
        <end position="88"/>
    </location>
</feature>
<keyword evidence="1" id="KW-0472">Membrane</keyword>
<keyword evidence="1" id="KW-1133">Transmembrane helix</keyword>
<proteinExistence type="predicted"/>
<sequence>MHALITHSHPSGVHHRSRGKGLLLALGLASLAVAGIVLPFVWDLLGFVNGLPKMGWLQSILAVSPVFSWLMMFAWGLAVPVALIYALYHPQTHPWGNAAMVAGAMFIAVTWYVHMPAASQCTAMYPQTGMACSVLQWGFSMSLGVATAAYVFLVFMIALSSLGLLAECVARNEPPRP</sequence>
<dbReference type="AlphaFoldDB" id="A0A080NT25"/>
<feature type="transmembrane region" description="Helical" evidence="1">
    <location>
        <begin position="95"/>
        <end position="114"/>
    </location>
</feature>
<dbReference type="EMBL" id="JAWWMZ010000019">
    <property type="protein sequence ID" value="MDX4957633.1"/>
    <property type="molecule type" value="Genomic_DNA"/>
</dbReference>
<dbReference type="Proteomes" id="UP000594778">
    <property type="component" value="Chromosome"/>
</dbReference>
<dbReference type="Proteomes" id="UP001287445">
    <property type="component" value="Unassembled WGS sequence"/>
</dbReference>
<reference evidence="3 4" key="1">
    <citation type="submission" date="2020-12" db="EMBL/GenBank/DDBJ databases">
        <title>FDA dAtabase for Regulatory Grade micrObial Sequences (FDA-ARGOS): Supporting development and validation of Infectious Disease Dx tests.</title>
        <authorList>
            <person name="Sproer C."/>
            <person name="Gronow S."/>
            <person name="Severitt S."/>
            <person name="Schroder I."/>
            <person name="Tallon L."/>
            <person name="Sadzewicz L."/>
            <person name="Zhao X."/>
            <person name="Boylan J."/>
            <person name="Ott S."/>
            <person name="Bowen H."/>
            <person name="Vavikolanu K."/>
            <person name="Mehta A."/>
            <person name="Aluvathingal J."/>
            <person name="Nadendla S."/>
            <person name="Lowell S."/>
            <person name="Myers T."/>
            <person name="Yan Y."/>
            <person name="Sichtig H."/>
        </authorList>
    </citation>
    <scope>NUCLEOTIDE SEQUENCE [LARGE SCALE GENOMIC DNA]</scope>
    <source>
        <strain evidence="3 4">FDAARGOS_909</strain>
    </source>
</reference>
<feature type="transmembrane region" description="Helical" evidence="1">
    <location>
        <begin position="21"/>
        <end position="42"/>
    </location>
</feature>
<reference evidence="2" key="2">
    <citation type="submission" date="2023-11" db="EMBL/GenBank/DDBJ databases">
        <title>Identification and selenium tolerance of Delftia acidovorans R3-25.</title>
        <authorList>
            <person name="Zhang S."/>
            <person name="Liu Y."/>
            <person name="Guo Y."/>
        </authorList>
    </citation>
    <scope>NUCLEOTIDE SEQUENCE</scope>
    <source>
        <strain evidence="2">R3-25</strain>
    </source>
</reference>
<dbReference type="RefSeq" id="WP_013800334.1">
    <property type="nucleotide sequence ID" value="NZ_CAGKLB010000034.1"/>
</dbReference>
<evidence type="ECO:0008006" key="5">
    <source>
        <dbReference type="Google" id="ProtNLM"/>
    </source>
</evidence>
<name>A0A080NT25_DELAC</name>
<gene>
    <name evidence="3" type="ORF">I6G66_23050</name>
    <name evidence="2" type="ORF">SGN30_29805</name>
</gene>
<keyword evidence="1" id="KW-0812">Transmembrane</keyword>
<evidence type="ECO:0000313" key="4">
    <source>
        <dbReference type="Proteomes" id="UP000594778"/>
    </source>
</evidence>
<protein>
    <recommendedName>
        <fullName evidence="5">Transmembrane protein</fullName>
    </recommendedName>
</protein>
<dbReference type="EMBL" id="CP065668">
    <property type="protein sequence ID" value="QPS07144.1"/>
    <property type="molecule type" value="Genomic_DNA"/>
</dbReference>
<evidence type="ECO:0000256" key="1">
    <source>
        <dbReference type="SAM" id="Phobius"/>
    </source>
</evidence>
<evidence type="ECO:0000313" key="2">
    <source>
        <dbReference type="EMBL" id="MDX4957633.1"/>
    </source>
</evidence>
<feature type="transmembrane region" description="Helical" evidence="1">
    <location>
        <begin position="134"/>
        <end position="166"/>
    </location>
</feature>
<organism evidence="3 4">
    <name type="scientific">Delftia acidovorans</name>
    <name type="common">Pseudomonas acidovorans</name>
    <name type="synonym">Comamonas acidovorans</name>
    <dbReference type="NCBI Taxonomy" id="80866"/>
    <lineage>
        <taxon>Bacteria</taxon>
        <taxon>Pseudomonadati</taxon>
        <taxon>Pseudomonadota</taxon>
        <taxon>Betaproteobacteria</taxon>
        <taxon>Burkholderiales</taxon>
        <taxon>Comamonadaceae</taxon>
        <taxon>Delftia</taxon>
    </lineage>
</organism>
<evidence type="ECO:0000313" key="3">
    <source>
        <dbReference type="EMBL" id="QPS07144.1"/>
    </source>
</evidence>